<gene>
    <name evidence="1" type="ORF">I4F81_011453</name>
</gene>
<name>A0ACC3CGS1_PYRYE</name>
<dbReference type="Proteomes" id="UP000798662">
    <property type="component" value="Chromosome 3"/>
</dbReference>
<evidence type="ECO:0000313" key="1">
    <source>
        <dbReference type="EMBL" id="KAK1868971.1"/>
    </source>
</evidence>
<keyword evidence="2" id="KW-1185">Reference proteome</keyword>
<evidence type="ECO:0000313" key="2">
    <source>
        <dbReference type="Proteomes" id="UP000798662"/>
    </source>
</evidence>
<sequence length="384" mass="40281">MATGPDESTPAAGSSSTGGDKRERKCRVCRVPGHTSARCPIKADDNVRCGCKDRTCGKCAALCAVCDKAGHKPDNVEEVITGRCAPRWSCASHDTDAMAVRLRKAHDRLPLTVRAQKEAARGHKRALAAIRPSAGNRFRSHVAQSEFIDLTGLGGAAASAAVRVAAGVRAVVEDADISRPAARALGAFASDVGSRAGMASAQPIPGALGDVALSKRRATVVEALEKAFAEAPADSPGRRASQRARNREFGLGRGGAGAADEVLGSANQYFGLEGKELKRAVQRYVSLPDGREQGLVKLTMARFVGEGRVFTGASVTCSELTCEAVCGELMECAAHVGLTVPAVLASLRQFIVEMRRGKDDLRRILDDAHGRPGATEGSPSSERE</sequence>
<organism evidence="1 2">
    <name type="scientific">Pyropia yezoensis</name>
    <name type="common">Susabi-nori</name>
    <name type="synonym">Porphyra yezoensis</name>
    <dbReference type="NCBI Taxonomy" id="2788"/>
    <lineage>
        <taxon>Eukaryota</taxon>
        <taxon>Rhodophyta</taxon>
        <taxon>Bangiophyceae</taxon>
        <taxon>Bangiales</taxon>
        <taxon>Bangiaceae</taxon>
        <taxon>Pyropia</taxon>
    </lineage>
</organism>
<comment type="caution">
    <text evidence="1">The sequence shown here is derived from an EMBL/GenBank/DDBJ whole genome shotgun (WGS) entry which is preliminary data.</text>
</comment>
<proteinExistence type="predicted"/>
<dbReference type="EMBL" id="CM020620">
    <property type="protein sequence ID" value="KAK1868971.1"/>
    <property type="molecule type" value="Genomic_DNA"/>
</dbReference>
<protein>
    <submittedName>
        <fullName evidence="1">Uncharacterized protein</fullName>
    </submittedName>
</protein>
<reference evidence="1" key="1">
    <citation type="submission" date="2019-11" db="EMBL/GenBank/DDBJ databases">
        <title>Nori genome reveals adaptations in red seaweeds to the harsh intertidal environment.</title>
        <authorList>
            <person name="Wang D."/>
            <person name="Mao Y."/>
        </authorList>
    </citation>
    <scope>NUCLEOTIDE SEQUENCE</scope>
    <source>
        <tissue evidence="1">Gametophyte</tissue>
    </source>
</reference>
<accession>A0ACC3CGS1</accession>